<accession>A0A517NDL6</accession>
<dbReference type="AlphaFoldDB" id="A0A517NDL6"/>
<evidence type="ECO:0000259" key="1">
    <source>
        <dbReference type="Pfam" id="PF04542"/>
    </source>
</evidence>
<reference evidence="2 3" key="1">
    <citation type="submission" date="2019-02" db="EMBL/GenBank/DDBJ databases">
        <title>Deep-cultivation of Planctomycetes and their phenomic and genomic characterization uncovers novel biology.</title>
        <authorList>
            <person name="Wiegand S."/>
            <person name="Jogler M."/>
            <person name="Boedeker C."/>
            <person name="Pinto D."/>
            <person name="Vollmers J."/>
            <person name="Rivas-Marin E."/>
            <person name="Kohn T."/>
            <person name="Peeters S.H."/>
            <person name="Heuer A."/>
            <person name="Rast P."/>
            <person name="Oberbeckmann S."/>
            <person name="Bunk B."/>
            <person name="Jeske O."/>
            <person name="Meyerdierks A."/>
            <person name="Storesund J.E."/>
            <person name="Kallscheuer N."/>
            <person name="Luecker S."/>
            <person name="Lage O.M."/>
            <person name="Pohl T."/>
            <person name="Merkel B.J."/>
            <person name="Hornburger P."/>
            <person name="Mueller R.-W."/>
            <person name="Bruemmer F."/>
            <person name="Labrenz M."/>
            <person name="Spormann A.M."/>
            <person name="Op den Camp H."/>
            <person name="Overmann J."/>
            <person name="Amann R."/>
            <person name="Jetten M.S.M."/>
            <person name="Mascher T."/>
            <person name="Medema M.H."/>
            <person name="Devos D.P."/>
            <person name="Kaster A.-K."/>
            <person name="Ovreas L."/>
            <person name="Rohde M."/>
            <person name="Galperin M.Y."/>
            <person name="Jogler C."/>
        </authorList>
    </citation>
    <scope>NUCLEOTIDE SEQUENCE [LARGE SCALE GENOMIC DNA]</scope>
    <source>
        <strain evidence="2 3">K22_7</strain>
    </source>
</reference>
<dbReference type="KEGG" id="rlc:K227x_36180"/>
<dbReference type="EMBL" id="CP036525">
    <property type="protein sequence ID" value="QDT05219.1"/>
    <property type="molecule type" value="Genomic_DNA"/>
</dbReference>
<dbReference type="GO" id="GO:0003700">
    <property type="term" value="F:DNA-binding transcription factor activity"/>
    <property type="evidence" value="ECO:0007669"/>
    <property type="project" value="InterPro"/>
</dbReference>
<dbReference type="GO" id="GO:0006352">
    <property type="term" value="P:DNA-templated transcription initiation"/>
    <property type="evidence" value="ECO:0007669"/>
    <property type="project" value="InterPro"/>
</dbReference>
<dbReference type="InterPro" id="IPR013325">
    <property type="entry name" value="RNA_pol_sigma_r2"/>
</dbReference>
<gene>
    <name evidence="2" type="ORF">K227x_36180</name>
</gene>
<dbReference type="SUPFAM" id="SSF88946">
    <property type="entry name" value="Sigma2 domain of RNA polymerase sigma factors"/>
    <property type="match status" value="1"/>
</dbReference>
<sequence>MSANTLADGKRLGEEILNDFAMKTARIKAEQLHRRPEFSDCDAEDIAQELLMYLIQKADCFDPARSKVNTFINRVINSGVRELLRSRKRHKRHPIEDGVQMQSFETPVDTVDETFATLGGEICDEDQGRRNQSSYSDPLDAIDEADALEVAMQTMPAELRRVCEYLRCHSMSSTMEKFGLPRRRFNTVRAEIAKHLKKYGVANF</sequence>
<keyword evidence="3" id="KW-1185">Reference proteome</keyword>
<evidence type="ECO:0000313" key="3">
    <source>
        <dbReference type="Proteomes" id="UP000318538"/>
    </source>
</evidence>
<feature type="domain" description="RNA polymerase sigma-70 region 2" evidence="1">
    <location>
        <begin position="42"/>
        <end position="89"/>
    </location>
</feature>
<protein>
    <submittedName>
        <fullName evidence="2">RNA polymerase sigma factor</fullName>
    </submittedName>
</protein>
<dbReference type="RefSeq" id="WP_218933310.1">
    <property type="nucleotide sequence ID" value="NZ_CP036525.1"/>
</dbReference>
<dbReference type="Proteomes" id="UP000318538">
    <property type="component" value="Chromosome"/>
</dbReference>
<dbReference type="Gene3D" id="1.10.1740.10">
    <property type="match status" value="1"/>
</dbReference>
<proteinExistence type="predicted"/>
<dbReference type="InterPro" id="IPR007627">
    <property type="entry name" value="RNA_pol_sigma70_r2"/>
</dbReference>
<organism evidence="2 3">
    <name type="scientific">Rubripirellula lacrimiformis</name>
    <dbReference type="NCBI Taxonomy" id="1930273"/>
    <lineage>
        <taxon>Bacteria</taxon>
        <taxon>Pseudomonadati</taxon>
        <taxon>Planctomycetota</taxon>
        <taxon>Planctomycetia</taxon>
        <taxon>Pirellulales</taxon>
        <taxon>Pirellulaceae</taxon>
        <taxon>Rubripirellula</taxon>
    </lineage>
</organism>
<evidence type="ECO:0000313" key="2">
    <source>
        <dbReference type="EMBL" id="QDT05219.1"/>
    </source>
</evidence>
<dbReference type="Pfam" id="PF04542">
    <property type="entry name" value="Sigma70_r2"/>
    <property type="match status" value="1"/>
</dbReference>
<name>A0A517NDL6_9BACT</name>